<proteinExistence type="predicted"/>
<reference evidence="2 3" key="1">
    <citation type="submission" date="2016-07" db="EMBL/GenBank/DDBJ databases">
        <title>Caryophanon latum genome sequencing.</title>
        <authorList>
            <person name="Verma A."/>
            <person name="Pal Y."/>
            <person name="Krishnamurthi S."/>
        </authorList>
    </citation>
    <scope>NUCLEOTIDE SEQUENCE [LARGE SCALE GENOMIC DNA]</scope>
    <source>
        <strain evidence="2 3">DSM 14151</strain>
    </source>
</reference>
<dbReference type="OrthoDB" id="2066348at2"/>
<feature type="region of interest" description="Disordered" evidence="1">
    <location>
        <begin position="151"/>
        <end position="198"/>
    </location>
</feature>
<protein>
    <submittedName>
        <fullName evidence="2">Uncharacterized protein</fullName>
    </submittedName>
</protein>
<dbReference type="RefSeq" id="WP_066465759.1">
    <property type="nucleotide sequence ID" value="NZ_MATO01000056.1"/>
</dbReference>
<comment type="caution">
    <text evidence="2">The sequence shown here is derived from an EMBL/GenBank/DDBJ whole genome shotgun (WGS) entry which is preliminary data.</text>
</comment>
<evidence type="ECO:0000256" key="1">
    <source>
        <dbReference type="SAM" id="MobiDB-lite"/>
    </source>
</evidence>
<feature type="region of interest" description="Disordered" evidence="1">
    <location>
        <begin position="1"/>
        <end position="28"/>
    </location>
</feature>
<organism evidence="2 3">
    <name type="scientific">Caryophanon latum</name>
    <dbReference type="NCBI Taxonomy" id="33977"/>
    <lineage>
        <taxon>Bacteria</taxon>
        <taxon>Bacillati</taxon>
        <taxon>Bacillota</taxon>
        <taxon>Bacilli</taxon>
        <taxon>Bacillales</taxon>
        <taxon>Caryophanaceae</taxon>
        <taxon>Caryophanon</taxon>
    </lineage>
</organism>
<sequence>MKIGMTPFQPIVKPRAKSEPQPAAEAVVPQQLGDAKQALKESVQKQLAEIEAARTDIGEDDPKAQRLIEKFKNGKKLTPDEMAYVRRNAPGMVDYIDRIMRERDVIELSMKMAPSKADVQIVAFRAAKQIEKHEIPEEREIRMKHLADAKAEYEKTDEYKDKPNTPLDREERPKKTRPKQKDKVHVTMNDDRSNKQTLARAQAAYELVGKQNSTPSITHET</sequence>
<dbReference type="EMBL" id="MATO01000056">
    <property type="protein sequence ID" value="OCS87260.1"/>
    <property type="molecule type" value="Genomic_DNA"/>
</dbReference>
<evidence type="ECO:0000313" key="2">
    <source>
        <dbReference type="EMBL" id="OCS87260.1"/>
    </source>
</evidence>
<dbReference type="Proteomes" id="UP000093482">
    <property type="component" value="Unassembled WGS sequence"/>
</dbReference>
<name>A0A1C0YJB7_9BACL</name>
<accession>A0A1C0YJB7</accession>
<gene>
    <name evidence="2" type="ORF">A6K76_02505</name>
</gene>
<feature type="compositionally biased region" description="Basic and acidic residues" evidence="1">
    <location>
        <begin position="151"/>
        <end position="194"/>
    </location>
</feature>
<evidence type="ECO:0000313" key="3">
    <source>
        <dbReference type="Proteomes" id="UP000093482"/>
    </source>
</evidence>
<keyword evidence="3" id="KW-1185">Reference proteome</keyword>
<dbReference type="AlphaFoldDB" id="A0A1C0YJB7"/>